<evidence type="ECO:0000259" key="3">
    <source>
        <dbReference type="Pfam" id="PF13649"/>
    </source>
</evidence>
<evidence type="ECO:0000313" key="5">
    <source>
        <dbReference type="Proteomes" id="UP000704762"/>
    </source>
</evidence>
<dbReference type="PANTHER" id="PTHR43861">
    <property type="entry name" value="TRANS-ACONITATE 2-METHYLTRANSFERASE-RELATED"/>
    <property type="match status" value="1"/>
</dbReference>
<reference evidence="4 5" key="1">
    <citation type="submission" date="2021-01" db="EMBL/GenBank/DDBJ databases">
        <title>Sequencing the genomes of 1000 actinobacteria strains.</title>
        <authorList>
            <person name="Klenk H.-P."/>
        </authorList>
    </citation>
    <scope>NUCLEOTIDE SEQUENCE [LARGE SCALE GENOMIC DNA]</scope>
    <source>
        <strain evidence="4 5">DSM 18662</strain>
    </source>
</reference>
<protein>
    <submittedName>
        <fullName evidence="4">Trans-aconitate 2-methyltransferase</fullName>
        <ecNumber evidence="4">2.1.1.144</ecNumber>
    </submittedName>
</protein>
<gene>
    <name evidence="4" type="ORF">JOE57_001756</name>
</gene>
<feature type="domain" description="Methyltransferase" evidence="3">
    <location>
        <begin position="42"/>
        <end position="142"/>
    </location>
</feature>
<keyword evidence="2 4" id="KW-0808">Transferase</keyword>
<dbReference type="SUPFAM" id="SSF53335">
    <property type="entry name" value="S-adenosyl-L-methionine-dependent methyltransferases"/>
    <property type="match status" value="1"/>
</dbReference>
<dbReference type="EC" id="2.1.1.144" evidence="4"/>
<dbReference type="InterPro" id="IPR029063">
    <property type="entry name" value="SAM-dependent_MTases_sf"/>
</dbReference>
<dbReference type="Proteomes" id="UP000704762">
    <property type="component" value="Unassembled WGS sequence"/>
</dbReference>
<dbReference type="CDD" id="cd02440">
    <property type="entry name" value="AdoMet_MTases"/>
    <property type="match status" value="1"/>
</dbReference>
<dbReference type="EMBL" id="JAFBCF010000001">
    <property type="protein sequence ID" value="MBM7798835.1"/>
    <property type="molecule type" value="Genomic_DNA"/>
</dbReference>
<dbReference type="GO" id="GO:0030798">
    <property type="term" value="F:trans-aconitate 2-methyltransferase activity"/>
    <property type="evidence" value="ECO:0007669"/>
    <property type="project" value="UniProtKB-EC"/>
</dbReference>
<dbReference type="RefSeq" id="WP_204917334.1">
    <property type="nucleotide sequence ID" value="NZ_BAAAQP010000002.1"/>
</dbReference>
<proteinExistence type="predicted"/>
<evidence type="ECO:0000313" key="4">
    <source>
        <dbReference type="EMBL" id="MBM7798835.1"/>
    </source>
</evidence>
<keyword evidence="5" id="KW-1185">Reference proteome</keyword>
<accession>A0ABS2RIL1</accession>
<comment type="caution">
    <text evidence="4">The sequence shown here is derived from an EMBL/GenBank/DDBJ whole genome shotgun (WGS) entry which is preliminary data.</text>
</comment>
<keyword evidence="1 4" id="KW-0489">Methyltransferase</keyword>
<evidence type="ECO:0000256" key="1">
    <source>
        <dbReference type="ARBA" id="ARBA00022603"/>
    </source>
</evidence>
<name>A0ABS2RIL1_9ACTN</name>
<dbReference type="InterPro" id="IPR041698">
    <property type="entry name" value="Methyltransf_25"/>
</dbReference>
<dbReference type="Gene3D" id="3.40.50.150">
    <property type="entry name" value="Vaccinia Virus protein VP39"/>
    <property type="match status" value="1"/>
</dbReference>
<dbReference type="GO" id="GO:0032259">
    <property type="term" value="P:methylation"/>
    <property type="evidence" value="ECO:0007669"/>
    <property type="project" value="UniProtKB-KW"/>
</dbReference>
<sequence length="259" mass="27949">MDATRTELLEWDAGSYDDLPLPHLRWGRDVVERLELVGSETVLDLGCGTGRDAQHLLEQLPSGRVVAVDGSVQMLDQLRSRLTGHRDRLTVLHADLRRPLQLRPPLQLGLSLDAAISVATLHWLPDHAVVFGSVAAVLRPGGRFVAECGGQGNIAAVRRALRAVTGEDGAGVWNFAGVAETRVALEAAGLVDPQVALVSDPARLERGDQLEAYLATVVLGAQLRALEPERRPELVREVAAALPEPTIDYVRLQISATRG</sequence>
<evidence type="ECO:0000256" key="2">
    <source>
        <dbReference type="ARBA" id="ARBA00022679"/>
    </source>
</evidence>
<organism evidence="4 5">
    <name type="scientific">Microlunatus panaciterrae</name>
    <dbReference type="NCBI Taxonomy" id="400768"/>
    <lineage>
        <taxon>Bacteria</taxon>
        <taxon>Bacillati</taxon>
        <taxon>Actinomycetota</taxon>
        <taxon>Actinomycetes</taxon>
        <taxon>Propionibacteriales</taxon>
        <taxon>Propionibacteriaceae</taxon>
        <taxon>Microlunatus</taxon>
    </lineage>
</organism>
<dbReference type="PANTHER" id="PTHR43861:SF1">
    <property type="entry name" value="TRANS-ACONITATE 2-METHYLTRANSFERASE"/>
    <property type="match status" value="1"/>
</dbReference>
<dbReference type="Pfam" id="PF13649">
    <property type="entry name" value="Methyltransf_25"/>
    <property type="match status" value="1"/>
</dbReference>